<dbReference type="AlphaFoldDB" id="A0A8J8SYX4"/>
<dbReference type="Pfam" id="PF03357">
    <property type="entry name" value="Snf7"/>
    <property type="match status" value="1"/>
</dbReference>
<dbReference type="PANTHER" id="PTHR10476">
    <property type="entry name" value="CHARGED MULTIVESICULAR BODY PROTEIN"/>
    <property type="match status" value="1"/>
</dbReference>
<dbReference type="GO" id="GO:0007034">
    <property type="term" value="P:vacuolar transport"/>
    <property type="evidence" value="ECO:0007669"/>
    <property type="project" value="InterPro"/>
</dbReference>
<organism evidence="1 2">
    <name type="scientific">Halteria grandinella</name>
    <dbReference type="NCBI Taxonomy" id="5974"/>
    <lineage>
        <taxon>Eukaryota</taxon>
        <taxon>Sar</taxon>
        <taxon>Alveolata</taxon>
        <taxon>Ciliophora</taxon>
        <taxon>Intramacronucleata</taxon>
        <taxon>Spirotrichea</taxon>
        <taxon>Stichotrichia</taxon>
        <taxon>Sporadotrichida</taxon>
        <taxon>Halteriidae</taxon>
        <taxon>Halteria</taxon>
    </lineage>
</organism>
<dbReference type="OrthoDB" id="306935at2759"/>
<proteinExistence type="predicted"/>
<evidence type="ECO:0000313" key="1">
    <source>
        <dbReference type="EMBL" id="TNV75977.1"/>
    </source>
</evidence>
<dbReference type="EMBL" id="RRYP01014440">
    <property type="protein sequence ID" value="TNV75977.1"/>
    <property type="molecule type" value="Genomic_DNA"/>
</dbReference>
<dbReference type="InterPro" id="IPR005024">
    <property type="entry name" value="Snf7_fam"/>
</dbReference>
<sequence length="191" mass="21443">MELKMTARQMERESQKLEQLEKAERKKIVDALNKGNMDSAKVFAETVIRNRKEALNLKRFGVKMGALASKLESAYRTQQISETISKSVPMLQRCMKKMDTLGINNSIGEFEKVFEDLDVKTEELNGAMDSVYSTSIDQSEVSSLLQEMRDAHGMEVAGGIQEAGHGGVQMNAAQKNDVDDMQKKLDQLKHL</sequence>
<reference evidence="1" key="1">
    <citation type="submission" date="2019-06" db="EMBL/GenBank/DDBJ databases">
        <authorList>
            <person name="Zheng W."/>
        </authorList>
    </citation>
    <scope>NUCLEOTIDE SEQUENCE</scope>
    <source>
        <strain evidence="1">QDHG01</strain>
    </source>
</reference>
<dbReference type="Proteomes" id="UP000785679">
    <property type="component" value="Unassembled WGS sequence"/>
</dbReference>
<gene>
    <name evidence="1" type="ORF">FGO68_gene10678</name>
</gene>
<name>A0A8J8SYX4_HALGN</name>
<evidence type="ECO:0000313" key="2">
    <source>
        <dbReference type="Proteomes" id="UP000785679"/>
    </source>
</evidence>
<dbReference type="Gene3D" id="6.10.140.1230">
    <property type="match status" value="1"/>
</dbReference>
<accession>A0A8J8SYX4</accession>
<protein>
    <submittedName>
        <fullName evidence="1">Uncharacterized protein</fullName>
    </submittedName>
</protein>
<keyword evidence="2" id="KW-1185">Reference proteome</keyword>
<comment type="caution">
    <text evidence="1">The sequence shown here is derived from an EMBL/GenBank/DDBJ whole genome shotgun (WGS) entry which is preliminary data.</text>
</comment>